<dbReference type="InterPro" id="IPR050377">
    <property type="entry name" value="Radical_SAM_PqqE_MftC-like"/>
</dbReference>
<sequence length="275" mass="31096">MNGLAVVNLELTSRCNKACFCCGRRKLEKEHPELCNWGDMDLGIALDLSLQIPNNTIVQFHNNGEPLLYPDLGGVLCNYDGKIRCFNTNGKLLLEKAKHIIDNMETLTISVIENDPEGDEQYEIVKKFLEIKGNKPPFMIYRLLGNITKIETSEGILADSNRKERWYALPGIVATRILHNPMGSFDYTKKVTIPEIGVCLDLLNHLVINREGDVFPCVRFNPGKKNLLGNIKNKTLKEMWNGDIRHYLIDEHIKGNRNCSELCSACHFYGCPTGS</sequence>
<dbReference type="InterPro" id="IPR023885">
    <property type="entry name" value="4Fe4S-binding_SPASM_dom"/>
</dbReference>
<dbReference type="Pfam" id="PF13186">
    <property type="entry name" value="SPASM"/>
    <property type="match status" value="1"/>
</dbReference>
<dbReference type="NCBIfam" id="TIGR04085">
    <property type="entry name" value="rSAM_more_4Fe4S"/>
    <property type="match status" value="1"/>
</dbReference>
<gene>
    <name evidence="3" type="ORF">MM415A00702_0029</name>
    <name evidence="2" type="ORF">MM415B01667_0015</name>
</gene>
<dbReference type="SUPFAM" id="SSF102114">
    <property type="entry name" value="Radical SAM enzymes"/>
    <property type="match status" value="1"/>
</dbReference>
<protein>
    <submittedName>
        <fullName evidence="2">Putative iron-sulfur cluster-binding domain contining protein</fullName>
    </submittedName>
</protein>
<accession>A0A6M3IIK6</accession>
<evidence type="ECO:0000313" key="3">
    <source>
        <dbReference type="EMBL" id="QJA80530.1"/>
    </source>
</evidence>
<reference evidence="2" key="1">
    <citation type="submission" date="2020-03" db="EMBL/GenBank/DDBJ databases">
        <title>The deep terrestrial virosphere.</title>
        <authorList>
            <person name="Holmfeldt K."/>
            <person name="Nilsson E."/>
            <person name="Simone D."/>
            <person name="Lopez-Fernandez M."/>
            <person name="Wu X."/>
            <person name="de Brujin I."/>
            <person name="Lundin D."/>
            <person name="Andersson A."/>
            <person name="Bertilsson S."/>
            <person name="Dopson M."/>
        </authorList>
    </citation>
    <scope>NUCLEOTIDE SEQUENCE</scope>
    <source>
        <strain evidence="3">MM415A00702</strain>
        <strain evidence="2">MM415B01667</strain>
    </source>
</reference>
<organism evidence="2">
    <name type="scientific">viral metagenome</name>
    <dbReference type="NCBI Taxonomy" id="1070528"/>
    <lineage>
        <taxon>unclassified sequences</taxon>
        <taxon>metagenomes</taxon>
        <taxon>organismal metagenomes</taxon>
    </lineage>
</organism>
<dbReference type="Gene3D" id="3.20.20.70">
    <property type="entry name" value="Aldolase class I"/>
    <property type="match status" value="1"/>
</dbReference>
<name>A0A6M3IIK6_9ZZZZ</name>
<proteinExistence type="predicted"/>
<dbReference type="PANTHER" id="PTHR11228">
    <property type="entry name" value="RADICAL SAM DOMAIN PROTEIN"/>
    <property type="match status" value="1"/>
</dbReference>
<dbReference type="CDD" id="cd21109">
    <property type="entry name" value="SPASM"/>
    <property type="match status" value="1"/>
</dbReference>
<dbReference type="PANTHER" id="PTHR11228:SF27">
    <property type="entry name" value="GLYCYL-RADICAL ENZYME ACTIVATING ENZYME MJ1227-RELATED"/>
    <property type="match status" value="1"/>
</dbReference>
<evidence type="ECO:0000313" key="2">
    <source>
        <dbReference type="EMBL" id="QJA57289.1"/>
    </source>
</evidence>
<dbReference type="AlphaFoldDB" id="A0A6M3IIK6"/>
<dbReference type="EMBL" id="MT141265">
    <property type="protein sequence ID" value="QJA57289.1"/>
    <property type="molecule type" value="Genomic_DNA"/>
</dbReference>
<evidence type="ECO:0000259" key="1">
    <source>
        <dbReference type="Pfam" id="PF13186"/>
    </source>
</evidence>
<feature type="domain" description="4Fe4S-binding SPASM" evidence="1">
    <location>
        <begin position="199"/>
        <end position="267"/>
    </location>
</feature>
<dbReference type="InterPro" id="IPR013785">
    <property type="entry name" value="Aldolase_TIM"/>
</dbReference>
<dbReference type="InterPro" id="IPR058240">
    <property type="entry name" value="rSAM_sf"/>
</dbReference>
<dbReference type="EMBL" id="MT142425">
    <property type="protein sequence ID" value="QJA80530.1"/>
    <property type="molecule type" value="Genomic_DNA"/>
</dbReference>